<dbReference type="Proteomes" id="UP000178747">
    <property type="component" value="Unassembled WGS sequence"/>
</dbReference>
<accession>A0A1G1Y5U4</accession>
<protein>
    <submittedName>
        <fullName evidence="2">Uncharacterized protein</fullName>
    </submittedName>
</protein>
<keyword evidence="1" id="KW-1133">Transmembrane helix</keyword>
<keyword evidence="1" id="KW-0472">Membrane</keyword>
<name>A0A1G1Y5U4_9BACT</name>
<dbReference type="EMBL" id="MHIH01000020">
    <property type="protein sequence ID" value="OGY47713.1"/>
    <property type="molecule type" value="Genomic_DNA"/>
</dbReference>
<proteinExistence type="predicted"/>
<organism evidence="2 3">
    <name type="scientific">Candidatus Buchananbacteria bacterium RIFCSPHIGHO2_02_FULL_38_8</name>
    <dbReference type="NCBI Taxonomy" id="1797538"/>
    <lineage>
        <taxon>Bacteria</taxon>
        <taxon>Candidatus Buchananiibacteriota</taxon>
    </lineage>
</organism>
<evidence type="ECO:0000256" key="1">
    <source>
        <dbReference type="SAM" id="Phobius"/>
    </source>
</evidence>
<feature type="transmembrane region" description="Helical" evidence="1">
    <location>
        <begin position="12"/>
        <end position="37"/>
    </location>
</feature>
<evidence type="ECO:0000313" key="3">
    <source>
        <dbReference type="Proteomes" id="UP000178747"/>
    </source>
</evidence>
<comment type="caution">
    <text evidence="2">The sequence shown here is derived from an EMBL/GenBank/DDBJ whole genome shotgun (WGS) entry which is preliminary data.</text>
</comment>
<dbReference type="AlphaFoldDB" id="A0A1G1Y5U4"/>
<evidence type="ECO:0000313" key="2">
    <source>
        <dbReference type="EMBL" id="OGY47713.1"/>
    </source>
</evidence>
<feature type="transmembrane region" description="Helical" evidence="1">
    <location>
        <begin position="58"/>
        <end position="78"/>
    </location>
</feature>
<gene>
    <name evidence="2" type="ORF">A3J62_03985</name>
</gene>
<sequence length="82" mass="10014">MDFISTTLGIKLVYILGITNIISILLVFFSCRCMMGMKFFTRLAQYQWYKKFYSKHCYYWWLFIISVLFHTFLVFFIFGNPF</sequence>
<reference evidence="2 3" key="1">
    <citation type="journal article" date="2016" name="Nat. Commun.">
        <title>Thousands of microbial genomes shed light on interconnected biogeochemical processes in an aquifer system.</title>
        <authorList>
            <person name="Anantharaman K."/>
            <person name="Brown C.T."/>
            <person name="Hug L.A."/>
            <person name="Sharon I."/>
            <person name="Castelle C.J."/>
            <person name="Probst A.J."/>
            <person name="Thomas B.C."/>
            <person name="Singh A."/>
            <person name="Wilkins M.J."/>
            <person name="Karaoz U."/>
            <person name="Brodie E.L."/>
            <person name="Williams K.H."/>
            <person name="Hubbard S.S."/>
            <person name="Banfield J.F."/>
        </authorList>
    </citation>
    <scope>NUCLEOTIDE SEQUENCE [LARGE SCALE GENOMIC DNA]</scope>
</reference>
<keyword evidence="1" id="KW-0812">Transmembrane</keyword>